<sequence length="1091" mass="124611">MNEENLEVEEKQTKQFDPVVGQYFFEVEVAGLKSERSPTLEALKPGIDLHFYRYGLFPESAKSSDEEYPVLSFNKDGEQVKHPEEVKPGGAPSVDGFFYGRTVLNPGYLYVFDANNENLWYEYEVDGFGRYIPVLWAQNKENGKYKDAREANGNALDYLTFKTDTELWVAYSPVQWSIDYHQSIRSDAEKRQNRMLKIKCTGFKKDEASSNSDILPFDEVETIYWNEESHFPLWFNKKIDSCRANFERDLKKESDPVKEDMHITLYDSVGCALDINQELGFKNIEFRALVENIKTGQPVDYIKKKLMNEEMDIPLISDEHYHLFLLALTCYQMVYSTRENTEKYDGGKPGVNFYDTHYPHHLEAQNRADAKRRKLKRKNRSYSSGYSNGYQNLGRAIQETQYSAPNRVGQEIFIGYGLDRQKVEGILGIEDRQKLRNQIEKCRDKLGDFLKSAYFKGVLDDYLHNTEVGKLDGMAGFSVILSNLFVAPADVERHLLLPQHRKKDDQWKQWICALGDDKTKSQEVINTGIKSKSPRYQSKDPLHALMSSDIELQTTSQEQRGIAVKMAAFMKAQLNFMSEQAIELKEFDGKPVVRATDVKKFVVKKLQTKYKYKGSPIILLRRSEIYAQLNAFGYDLDKTYVKIAPYNGRKDWLRIYQNSENVTVSIEDGRKMIEFPVEYDRELSNTELNLNKLNHKAAKILNSGSFNGFMAGVQMLNMYSTVSELESNRFWKSFLSTGGAAADLTEAVINVQKAQMAASGIQGGIVDVLRQRAKVFGAIGGFATSGICIWDAVDAFSQGDVDAGVAWIGAGVSYGVATVMTTFCSGMAMAGPVGLIAAAAGFGLFVLANELTDDELEEYFKNFLLGDRIAFAKDTAESPAQYNLRILSNRRRLMGSNPDEEYLETLMNPYDALAWLYDLIVCPVMTFKVKNYEALSSYYNTPYASGSINSYVFKSFKITMEFNRFFNEYSSIESHAYLFIDGFKRGESEELKEGRNYAIYVYPDNRKQLMVDLYIPYEYLGELKTQSDLLFAVRIDNSLSQRPSFPFILNEEKRYLGAIADLGSLMSPTKFKQVEEVQIDTLNHLLNPKRW</sequence>
<dbReference type="Proteomes" id="UP000252733">
    <property type="component" value="Unassembled WGS sequence"/>
</dbReference>
<evidence type="ECO:0000259" key="1">
    <source>
        <dbReference type="Pfam" id="PF20249"/>
    </source>
</evidence>
<feature type="domain" description="Toxin VasX N-terminal region" evidence="1">
    <location>
        <begin position="46"/>
        <end position="204"/>
    </location>
</feature>
<reference evidence="2 3" key="1">
    <citation type="submission" date="2018-07" db="EMBL/GenBank/DDBJ databases">
        <title>Freshwater and sediment microbial communities from various areas in North America, analyzing microbe dynamics in response to fracking.</title>
        <authorList>
            <person name="Lamendella R."/>
        </authorList>
    </citation>
    <scope>NUCLEOTIDE SEQUENCE [LARGE SCALE GENOMIC DNA]</scope>
    <source>
        <strain evidence="2 3">160A</strain>
    </source>
</reference>
<name>A0A368UQE9_9BACT</name>
<gene>
    <name evidence="2" type="ORF">DFO77_12366</name>
</gene>
<proteinExistence type="predicted"/>
<dbReference type="AlphaFoldDB" id="A0A368UQE9"/>
<dbReference type="InterPro" id="IPR046864">
    <property type="entry name" value="VasX_N"/>
</dbReference>
<dbReference type="CDD" id="cd20707">
    <property type="entry name" value="MIX_III"/>
    <property type="match status" value="1"/>
</dbReference>
<comment type="caution">
    <text evidence="2">The sequence shown here is derived from an EMBL/GenBank/DDBJ whole genome shotgun (WGS) entry which is preliminary data.</text>
</comment>
<evidence type="ECO:0000313" key="2">
    <source>
        <dbReference type="EMBL" id="RCW30240.1"/>
    </source>
</evidence>
<dbReference type="EMBL" id="QPIZ01000023">
    <property type="protein sequence ID" value="RCW30240.1"/>
    <property type="molecule type" value="Genomic_DNA"/>
</dbReference>
<dbReference type="Pfam" id="PF20249">
    <property type="entry name" value="VasX_N"/>
    <property type="match status" value="1"/>
</dbReference>
<dbReference type="RefSeq" id="WP_114437696.1">
    <property type="nucleotide sequence ID" value="NZ_QPIZ01000023.1"/>
</dbReference>
<accession>A0A368UQE9</accession>
<evidence type="ECO:0000313" key="3">
    <source>
        <dbReference type="Proteomes" id="UP000252733"/>
    </source>
</evidence>
<organism evidence="2 3">
    <name type="scientific">Marinilabilia salmonicolor</name>
    <dbReference type="NCBI Taxonomy" id="989"/>
    <lineage>
        <taxon>Bacteria</taxon>
        <taxon>Pseudomonadati</taxon>
        <taxon>Bacteroidota</taxon>
        <taxon>Bacteroidia</taxon>
        <taxon>Marinilabiliales</taxon>
        <taxon>Marinilabiliaceae</taxon>
        <taxon>Marinilabilia</taxon>
    </lineage>
</organism>
<protein>
    <recommendedName>
        <fullName evidence="1">Toxin VasX N-terminal region domain-containing protein</fullName>
    </recommendedName>
</protein>
<keyword evidence="3" id="KW-1185">Reference proteome</keyword>